<dbReference type="EMBL" id="KE384795">
    <property type="protein sequence ID" value="KJK73594.1"/>
    <property type="molecule type" value="Genomic_DNA"/>
</dbReference>
<gene>
    <name evidence="2" type="ORF">H634G_11142</name>
</gene>
<evidence type="ECO:0000313" key="3">
    <source>
        <dbReference type="Proteomes" id="UP000054544"/>
    </source>
</evidence>
<dbReference type="AlphaFoldDB" id="A0A0D9NI07"/>
<proteinExistence type="predicted"/>
<sequence>MDQLGDGFEACPKISNASSIKHIMPENGGKDEDESQHETMAHNNYVTPTEEVRYAESIRRFEHDIVVYQSRIEELEDKVCQADEQILRQGTQIFQFDLMICRIGEILQEYQQHNQTYDFD</sequence>
<dbReference type="Proteomes" id="UP000054544">
    <property type="component" value="Unassembled WGS sequence"/>
</dbReference>
<keyword evidence="3" id="KW-1185">Reference proteome</keyword>
<evidence type="ECO:0000256" key="1">
    <source>
        <dbReference type="SAM" id="MobiDB-lite"/>
    </source>
</evidence>
<evidence type="ECO:0000313" key="2">
    <source>
        <dbReference type="EMBL" id="KJK73594.1"/>
    </source>
</evidence>
<accession>A0A0D9NI07</accession>
<reference evidence="3" key="1">
    <citation type="journal article" date="2014" name="BMC Genomics">
        <title>The genome sequence of the biocontrol fungus Metarhizium anisopliae and comparative genomics of Metarhizium species.</title>
        <authorList>
            <person name="Pattemore J.A."/>
            <person name="Hane J.K."/>
            <person name="Williams A.H."/>
            <person name="Wilson B.A."/>
            <person name="Stodart B.J."/>
            <person name="Ash G.J."/>
        </authorList>
    </citation>
    <scope>NUCLEOTIDE SEQUENCE [LARGE SCALE GENOMIC DNA]</scope>
    <source>
        <strain evidence="3">BRIP 53293</strain>
    </source>
</reference>
<feature type="region of interest" description="Disordered" evidence="1">
    <location>
        <begin position="16"/>
        <end position="44"/>
    </location>
</feature>
<name>A0A0D9NI07_METAN</name>
<organism evidence="2 3">
    <name type="scientific">Metarhizium anisopliae BRIP 53293</name>
    <dbReference type="NCBI Taxonomy" id="1291518"/>
    <lineage>
        <taxon>Eukaryota</taxon>
        <taxon>Fungi</taxon>
        <taxon>Dikarya</taxon>
        <taxon>Ascomycota</taxon>
        <taxon>Pezizomycotina</taxon>
        <taxon>Sordariomycetes</taxon>
        <taxon>Hypocreomycetidae</taxon>
        <taxon>Hypocreales</taxon>
        <taxon>Clavicipitaceae</taxon>
        <taxon>Metarhizium</taxon>
    </lineage>
</organism>
<protein>
    <submittedName>
        <fullName evidence="2">Uncharacterized protein</fullName>
    </submittedName>
</protein>